<evidence type="ECO:0000256" key="1">
    <source>
        <dbReference type="ARBA" id="ARBA00006817"/>
    </source>
</evidence>
<name>A0A382Q788_9ZZZZ</name>
<reference evidence="3" key="1">
    <citation type="submission" date="2018-05" db="EMBL/GenBank/DDBJ databases">
        <authorList>
            <person name="Lanie J.A."/>
            <person name="Ng W.-L."/>
            <person name="Kazmierczak K.M."/>
            <person name="Andrzejewski T.M."/>
            <person name="Davidsen T.M."/>
            <person name="Wayne K.J."/>
            <person name="Tettelin H."/>
            <person name="Glass J.I."/>
            <person name="Rusch D."/>
            <person name="Podicherti R."/>
            <person name="Tsui H.-C.T."/>
            <person name="Winkler M.E."/>
        </authorList>
    </citation>
    <scope>NUCLEOTIDE SEQUENCE</scope>
</reference>
<comment type="similarity">
    <text evidence="1">Belongs to the AHA1 family.</text>
</comment>
<gene>
    <name evidence="3" type="ORF">METZ01_LOCUS333694</name>
</gene>
<feature type="domain" description="Activator of Hsp90 ATPase homologue 1/2-like C-terminal" evidence="2">
    <location>
        <begin position="49"/>
        <end position="157"/>
    </location>
</feature>
<evidence type="ECO:0000259" key="2">
    <source>
        <dbReference type="Pfam" id="PF08327"/>
    </source>
</evidence>
<accession>A0A382Q788</accession>
<evidence type="ECO:0000313" key="3">
    <source>
        <dbReference type="EMBL" id="SVC80840.1"/>
    </source>
</evidence>
<dbReference type="Gene3D" id="3.30.530.20">
    <property type="match status" value="1"/>
</dbReference>
<organism evidence="3">
    <name type="scientific">marine metagenome</name>
    <dbReference type="NCBI Taxonomy" id="408172"/>
    <lineage>
        <taxon>unclassified sequences</taxon>
        <taxon>metagenomes</taxon>
        <taxon>ecological metagenomes</taxon>
    </lineage>
</organism>
<protein>
    <recommendedName>
        <fullName evidence="2">Activator of Hsp90 ATPase homologue 1/2-like C-terminal domain-containing protein</fullName>
    </recommendedName>
</protein>
<proteinExistence type="inferred from homology"/>
<feature type="non-terminal residue" evidence="3">
    <location>
        <position position="274"/>
    </location>
</feature>
<dbReference type="EMBL" id="UINC01112127">
    <property type="protein sequence ID" value="SVC80840.1"/>
    <property type="molecule type" value="Genomic_DNA"/>
</dbReference>
<dbReference type="SUPFAM" id="SSF55961">
    <property type="entry name" value="Bet v1-like"/>
    <property type="match status" value="1"/>
</dbReference>
<dbReference type="InterPro" id="IPR013538">
    <property type="entry name" value="ASHA1/2-like_C"/>
</dbReference>
<sequence length="274" mass="30950">MILTIAMLAFFLVTVLFILDASREQVLSSEVSTFLQPFAAETIVKHRYNARPDLIWNALTELAHYNFWFPGILRILPVVETDRYVHRYSFDKFNFSPGAVIRLRPFSLSPTFKGKIISVQENKQLALEMRFNPVHKETVVFSLEPSPEGTTVTCRRTSRGVFSWITLWGFSNNKSKILDNLGYFIPEDIIEETDGDGEVKEAGPQYSREAIIARAVQAGLDGNMDLVNEIPDKPTRGMAKAMLVQSKRKGNIMPEHLVKALSEEPSTTAPEVVK</sequence>
<dbReference type="Pfam" id="PF08327">
    <property type="entry name" value="AHSA1"/>
    <property type="match status" value="1"/>
</dbReference>
<dbReference type="AlphaFoldDB" id="A0A382Q788"/>
<dbReference type="InterPro" id="IPR023393">
    <property type="entry name" value="START-like_dom_sf"/>
</dbReference>